<name>A0A4Q9MBS0_9APHY</name>
<feature type="region of interest" description="Disordered" evidence="1">
    <location>
        <begin position="40"/>
        <end position="61"/>
    </location>
</feature>
<reference evidence="2" key="1">
    <citation type="submission" date="2019-01" db="EMBL/GenBank/DDBJ databases">
        <title>Draft genome sequences of three monokaryotic isolates of the white-rot basidiomycete fungus Dichomitus squalens.</title>
        <authorList>
            <consortium name="DOE Joint Genome Institute"/>
            <person name="Lopez S.C."/>
            <person name="Andreopoulos B."/>
            <person name="Pangilinan J."/>
            <person name="Lipzen A."/>
            <person name="Riley R."/>
            <person name="Ahrendt S."/>
            <person name="Ng V."/>
            <person name="Barry K."/>
            <person name="Daum C."/>
            <person name="Grigoriev I.V."/>
            <person name="Hilden K.S."/>
            <person name="Makela M.R."/>
            <person name="de Vries R.P."/>
        </authorList>
    </citation>
    <scope>NUCLEOTIDE SEQUENCE [LARGE SCALE GENOMIC DNA]</scope>
    <source>
        <strain evidence="2">OM18370.1</strain>
    </source>
</reference>
<dbReference type="Proteomes" id="UP000292957">
    <property type="component" value="Unassembled WGS sequence"/>
</dbReference>
<feature type="region of interest" description="Disordered" evidence="1">
    <location>
        <begin position="79"/>
        <end position="103"/>
    </location>
</feature>
<dbReference type="AlphaFoldDB" id="A0A4Q9MBS0"/>
<organism evidence="2">
    <name type="scientific">Dichomitus squalens</name>
    <dbReference type="NCBI Taxonomy" id="114155"/>
    <lineage>
        <taxon>Eukaryota</taxon>
        <taxon>Fungi</taxon>
        <taxon>Dikarya</taxon>
        <taxon>Basidiomycota</taxon>
        <taxon>Agaricomycotina</taxon>
        <taxon>Agaricomycetes</taxon>
        <taxon>Polyporales</taxon>
        <taxon>Polyporaceae</taxon>
        <taxon>Dichomitus</taxon>
    </lineage>
</organism>
<evidence type="ECO:0000256" key="1">
    <source>
        <dbReference type="SAM" id="MobiDB-lite"/>
    </source>
</evidence>
<proteinExistence type="predicted"/>
<feature type="compositionally biased region" description="Basic residues" evidence="1">
    <location>
        <begin position="93"/>
        <end position="103"/>
    </location>
</feature>
<sequence>MHEVRFSHNERLDNRTALVHPASSLVRQAKKPIAYQKTTVHPDDACHSPGPEAHGRRSCSEVPVADGDNWAVRCGPVTMQERSSTRGDLGHGGRSRGHQRALA</sequence>
<accession>A0A4Q9MBS0</accession>
<evidence type="ECO:0000313" key="2">
    <source>
        <dbReference type="EMBL" id="TBU23216.1"/>
    </source>
</evidence>
<gene>
    <name evidence="2" type="ORF">BD311DRAFT_92708</name>
</gene>
<protein>
    <submittedName>
        <fullName evidence="2">Uncharacterized protein</fullName>
    </submittedName>
</protein>
<dbReference type="EMBL" id="ML143511">
    <property type="protein sequence ID" value="TBU23216.1"/>
    <property type="molecule type" value="Genomic_DNA"/>
</dbReference>